<dbReference type="AlphaFoldDB" id="A0A6M8UTG1"/>
<sequence length="155" mass="18087">MKKIITIAVFFLVLGGVFLKEWKAQQATKADCISEHHLYHDNHIITARYHWLISQHGGSLKINGTFNDNGIKQMINREVTFSYKSSDERYYHITTKKIHRAPSENVTEERMRAHYPPFILQEQAETVIRIERAKKNNLLIYMNTQPAFLCAPTKV</sequence>
<dbReference type="KEGG" id="pmak:PMPD1_3456"/>
<proteinExistence type="predicted"/>
<evidence type="ECO:0000313" key="1">
    <source>
        <dbReference type="EMBL" id="QKJ88373.1"/>
    </source>
</evidence>
<organism evidence="1 2">
    <name type="scientific">Paramixta manurensis</name>
    <dbReference type="NCBI Taxonomy" id="2740817"/>
    <lineage>
        <taxon>Bacteria</taxon>
        <taxon>Pseudomonadati</taxon>
        <taxon>Pseudomonadota</taxon>
        <taxon>Gammaproteobacteria</taxon>
        <taxon>Enterobacterales</taxon>
        <taxon>Erwiniaceae</taxon>
        <taxon>Paramixta</taxon>
    </lineage>
</organism>
<name>A0A6M8UTG1_9GAMM</name>
<gene>
    <name evidence="1" type="ORF">PMPD1_3456</name>
</gene>
<dbReference type="RefSeq" id="WP_173635241.1">
    <property type="nucleotide sequence ID" value="NZ_CP054212.1"/>
</dbReference>
<protein>
    <submittedName>
        <fullName evidence="1">Uncharacterized protein</fullName>
    </submittedName>
</protein>
<reference evidence="1 2" key="1">
    <citation type="submission" date="2020-06" db="EMBL/GenBank/DDBJ databases">
        <title>Genome sequence of Paramixta manurensis strain PD-1.</title>
        <authorList>
            <person name="Lee C.W."/>
            <person name="Kim J."/>
        </authorList>
    </citation>
    <scope>NUCLEOTIDE SEQUENCE [LARGE SCALE GENOMIC DNA]</scope>
    <source>
        <strain evidence="1 2">PD-1</strain>
    </source>
</reference>
<dbReference type="Proteomes" id="UP000505325">
    <property type="component" value="Chromosome"/>
</dbReference>
<accession>A0A6M8UTG1</accession>
<keyword evidence="2" id="KW-1185">Reference proteome</keyword>
<evidence type="ECO:0000313" key="2">
    <source>
        <dbReference type="Proteomes" id="UP000505325"/>
    </source>
</evidence>
<dbReference type="EMBL" id="CP054212">
    <property type="protein sequence ID" value="QKJ88373.1"/>
    <property type="molecule type" value="Genomic_DNA"/>
</dbReference>